<keyword evidence="2" id="KW-1185">Reference proteome</keyword>
<dbReference type="Proteomes" id="UP000217277">
    <property type="component" value="Chromosome I"/>
</dbReference>
<protein>
    <submittedName>
        <fullName evidence="1">Uncharacterized protein</fullName>
    </submittedName>
</protein>
<organism evidence="1 2">
    <name type="scientific">Pseudoalteromonas agarivorans DSM 14585</name>
    <dbReference type="NCBI Taxonomy" id="1312369"/>
    <lineage>
        <taxon>Bacteria</taxon>
        <taxon>Pseudomonadati</taxon>
        <taxon>Pseudomonadota</taxon>
        <taxon>Gammaproteobacteria</taxon>
        <taxon>Alteromonadales</taxon>
        <taxon>Pseudoalteromonadaceae</taxon>
        <taxon>Pseudoalteromonas</taxon>
    </lineage>
</organism>
<accession>A0ACA8DWJ7</accession>
<evidence type="ECO:0000313" key="2">
    <source>
        <dbReference type="Proteomes" id="UP000217277"/>
    </source>
</evidence>
<reference evidence="1" key="1">
    <citation type="submission" date="2015-03" db="EMBL/GenBank/DDBJ databases">
        <authorList>
            <person name="Xie B.-B."/>
            <person name="Rong J.-C."/>
            <person name="Qin Q.-L."/>
            <person name="Zhang Y.-Z."/>
        </authorList>
    </citation>
    <scope>NUCLEOTIDE SEQUENCE</scope>
    <source>
        <strain evidence="1">DSM 14585</strain>
    </source>
</reference>
<dbReference type="EMBL" id="CP011011">
    <property type="protein sequence ID" value="ATC82258.1"/>
    <property type="molecule type" value="Genomic_DNA"/>
</dbReference>
<name>A0ACA8DWJ7_9GAMM</name>
<sequence length="684" mass="76151">MKIPLFYLSLLSFSSVFSSLMFITPLSAKTIKPTIHIGTWQNKDEDGDGVLDEQDGYPFDATKTTMSVVQEQEFNNNVGQANPVGNIPFKAAGVIAKNVDIDDFKFNIPNSMLFEDLSVTFILFKDDSRFTPSLTIINNNGDVISSIPTNIEHVGKVGQVITFSPKQAGEYNLSITDRNNLGADSFTYTVHAFIDIDKDAVPTNKELALGMNHLGQHTDADKIPDGNEYHIYAANFIFSHDVDNDGTPNWLDLDSDDDGITDAIEQTYDLDGDKKPAFIDLDSDNNAVLDSDELNLVEFIRYDLDGDGIPNFLDTDDDGDFLFDENDTQPLEKLIGINNLYPSNTPVISSATYSHSDEAVFINKVRPFFPANLNAENLKGDAAHLVMLKGDDKQPVVNLPVTITSENKIEFVIPNYPKVALGGEPITFFLAIDGYKTNSIDATLLHPKTPVVTGIPIKNVVEGDRVSITGANLESGTALVFADGPTIQLDYIDDTNANFIVPSDVGTGWFSLLNIYGESNYSSIKKEHVISLKVVMPDYLHIKGPFYVDNLDGEFYGINSFNNKQVQISSTTDYISLYYKDGIRLFQSYIADDSQIELSVDSTLKSFVLRAFAYQNKVENVQQLKNKISDLVSYKEFKYWYEENLRQESIDAFLKDDSYSIIGKATAVADDLYKKLKSERKNNN</sequence>
<evidence type="ECO:0000313" key="1">
    <source>
        <dbReference type="EMBL" id="ATC82258.1"/>
    </source>
</evidence>
<gene>
    <name evidence="1" type="ORF">PAGA_a1910</name>
</gene>
<proteinExistence type="predicted"/>